<evidence type="ECO:0000313" key="6">
    <source>
        <dbReference type="EMBL" id="NEY91784.1"/>
    </source>
</evidence>
<comment type="similarity">
    <text evidence="1">Belongs to the LysR transcriptional regulatory family.</text>
</comment>
<feature type="domain" description="HTH lysR-type" evidence="5">
    <location>
        <begin position="11"/>
        <end position="68"/>
    </location>
</feature>
<evidence type="ECO:0000313" key="7">
    <source>
        <dbReference type="Proteomes" id="UP000477782"/>
    </source>
</evidence>
<accession>A0A6M0QYC5</accession>
<keyword evidence="4" id="KW-0804">Transcription</keyword>
<protein>
    <submittedName>
        <fullName evidence="6">LysR family transcriptional regulator</fullName>
    </submittedName>
</protein>
<evidence type="ECO:0000256" key="4">
    <source>
        <dbReference type="ARBA" id="ARBA00023163"/>
    </source>
</evidence>
<evidence type="ECO:0000256" key="2">
    <source>
        <dbReference type="ARBA" id="ARBA00023015"/>
    </source>
</evidence>
<evidence type="ECO:0000259" key="5">
    <source>
        <dbReference type="PROSITE" id="PS50931"/>
    </source>
</evidence>
<evidence type="ECO:0000256" key="3">
    <source>
        <dbReference type="ARBA" id="ARBA00023125"/>
    </source>
</evidence>
<dbReference type="PROSITE" id="PS50931">
    <property type="entry name" value="HTH_LYSR"/>
    <property type="match status" value="1"/>
</dbReference>
<name>A0A6M0QYC5_9RHOB</name>
<dbReference type="GO" id="GO:0006351">
    <property type="term" value="P:DNA-templated transcription"/>
    <property type="evidence" value="ECO:0007669"/>
    <property type="project" value="TreeGrafter"/>
</dbReference>
<dbReference type="RefSeq" id="WP_164627533.1">
    <property type="nucleotide sequence ID" value="NZ_JAAIVJ010000013.1"/>
</dbReference>
<dbReference type="FunFam" id="1.10.10.10:FF:000001">
    <property type="entry name" value="LysR family transcriptional regulator"/>
    <property type="match status" value="1"/>
</dbReference>
<dbReference type="PANTHER" id="PTHR30537">
    <property type="entry name" value="HTH-TYPE TRANSCRIPTIONAL REGULATOR"/>
    <property type="match status" value="1"/>
</dbReference>
<dbReference type="InterPro" id="IPR036390">
    <property type="entry name" value="WH_DNA-bd_sf"/>
</dbReference>
<organism evidence="6 7">
    <name type="scientific">Tabrizicola oligotrophica</name>
    <dbReference type="NCBI Taxonomy" id="2710650"/>
    <lineage>
        <taxon>Bacteria</taxon>
        <taxon>Pseudomonadati</taxon>
        <taxon>Pseudomonadota</taxon>
        <taxon>Alphaproteobacteria</taxon>
        <taxon>Rhodobacterales</taxon>
        <taxon>Paracoccaceae</taxon>
        <taxon>Tabrizicola</taxon>
    </lineage>
</organism>
<dbReference type="AlphaFoldDB" id="A0A6M0QYC5"/>
<gene>
    <name evidence="6" type="ORF">G4Z14_15930</name>
</gene>
<evidence type="ECO:0000256" key="1">
    <source>
        <dbReference type="ARBA" id="ARBA00009437"/>
    </source>
</evidence>
<dbReference type="Gene3D" id="3.40.190.10">
    <property type="entry name" value="Periplasmic binding protein-like II"/>
    <property type="match status" value="2"/>
</dbReference>
<dbReference type="SUPFAM" id="SSF53850">
    <property type="entry name" value="Periplasmic binding protein-like II"/>
    <property type="match status" value="1"/>
</dbReference>
<dbReference type="GO" id="GO:0003700">
    <property type="term" value="F:DNA-binding transcription factor activity"/>
    <property type="evidence" value="ECO:0007669"/>
    <property type="project" value="InterPro"/>
</dbReference>
<keyword evidence="7" id="KW-1185">Reference proteome</keyword>
<dbReference type="GO" id="GO:0043565">
    <property type="term" value="F:sequence-specific DNA binding"/>
    <property type="evidence" value="ECO:0007669"/>
    <property type="project" value="TreeGrafter"/>
</dbReference>
<keyword evidence="2" id="KW-0805">Transcription regulation</keyword>
<keyword evidence="3" id="KW-0238">DNA-binding</keyword>
<dbReference type="Proteomes" id="UP000477782">
    <property type="component" value="Unassembled WGS sequence"/>
</dbReference>
<dbReference type="InterPro" id="IPR005119">
    <property type="entry name" value="LysR_subst-bd"/>
</dbReference>
<dbReference type="SUPFAM" id="SSF46785">
    <property type="entry name" value="Winged helix' DNA-binding domain"/>
    <property type="match status" value="1"/>
</dbReference>
<sequence length="298" mass="33180">MRIPNLRNRLPPLGTLAAFEAACHHGSFTRAAAELNLTQAAVSRQIRSLEEHLGHALFERRRHDVVLTTAGRRFAEEVNPALNRIGKAATSLRKGQAIVTIAVEFCLAAHWLMPRLSRFQNAHPDLQLRILTSTNPTEGDEFDLAVAYGQVAGTRLQSKVLATDRIHAVCSPSYAARKPRPWHVDDISDAELIHFDQRGFDWMDWPGFLDKHGSSPRYPTRLSFGTYNNAVDAAMQGMGLVLGWSFAVRLPMLDGRLVSVSRLSVESPDALCVHVPTDRKLQEGARAFMEWLNVEAVT</sequence>
<dbReference type="InterPro" id="IPR036388">
    <property type="entry name" value="WH-like_DNA-bd_sf"/>
</dbReference>
<dbReference type="Gene3D" id="1.10.10.10">
    <property type="entry name" value="Winged helix-like DNA-binding domain superfamily/Winged helix DNA-binding domain"/>
    <property type="match status" value="1"/>
</dbReference>
<dbReference type="InterPro" id="IPR058163">
    <property type="entry name" value="LysR-type_TF_proteobact-type"/>
</dbReference>
<dbReference type="EMBL" id="JAAIVJ010000013">
    <property type="protein sequence ID" value="NEY91784.1"/>
    <property type="molecule type" value="Genomic_DNA"/>
</dbReference>
<dbReference type="PANTHER" id="PTHR30537:SF74">
    <property type="entry name" value="HTH-TYPE TRANSCRIPTIONAL REGULATOR TRPI"/>
    <property type="match status" value="1"/>
</dbReference>
<reference evidence="6 7" key="1">
    <citation type="submission" date="2020-02" db="EMBL/GenBank/DDBJ databases">
        <authorList>
            <person name="Chen W.-M."/>
        </authorList>
    </citation>
    <scope>NUCLEOTIDE SEQUENCE [LARGE SCALE GENOMIC DNA]</scope>
    <source>
        <strain evidence="6 7">KMS-5</strain>
    </source>
</reference>
<dbReference type="Pfam" id="PF00126">
    <property type="entry name" value="HTH_1"/>
    <property type="match status" value="1"/>
</dbReference>
<proteinExistence type="inferred from homology"/>
<dbReference type="Pfam" id="PF03466">
    <property type="entry name" value="LysR_substrate"/>
    <property type="match status" value="1"/>
</dbReference>
<dbReference type="InterPro" id="IPR000847">
    <property type="entry name" value="LysR_HTH_N"/>
</dbReference>
<dbReference type="PRINTS" id="PR00039">
    <property type="entry name" value="HTHLYSR"/>
</dbReference>
<comment type="caution">
    <text evidence="6">The sequence shown here is derived from an EMBL/GenBank/DDBJ whole genome shotgun (WGS) entry which is preliminary data.</text>
</comment>